<dbReference type="Pfam" id="PF13738">
    <property type="entry name" value="Pyr_redox_3"/>
    <property type="match status" value="1"/>
</dbReference>
<reference evidence="1 2" key="1">
    <citation type="submission" date="2016-10" db="EMBL/GenBank/DDBJ databases">
        <authorList>
            <person name="de Groot N.N."/>
        </authorList>
    </citation>
    <scope>NUCLEOTIDE SEQUENCE [LARGE SCALE GENOMIC DNA]</scope>
    <source>
        <strain evidence="1 2">CGMCC 4.6858</strain>
    </source>
</reference>
<dbReference type="STRING" id="1045774.SAMN05421872_10673"/>
<keyword evidence="2" id="KW-1185">Reference proteome</keyword>
<dbReference type="Gene3D" id="3.50.50.60">
    <property type="entry name" value="FAD/NAD(P)-binding domain"/>
    <property type="match status" value="3"/>
</dbReference>
<protein>
    <submittedName>
        <fullName evidence="1">4-hydroxyacetophenone monooxygenase</fullName>
    </submittedName>
</protein>
<dbReference type="PRINTS" id="PR00368">
    <property type="entry name" value="FADPNR"/>
</dbReference>
<name>A0A1G6SBV9_9ACTN</name>
<dbReference type="GO" id="GO:0004497">
    <property type="term" value="F:monooxygenase activity"/>
    <property type="evidence" value="ECO:0007669"/>
    <property type="project" value="UniProtKB-KW"/>
</dbReference>
<keyword evidence="1" id="KW-0560">Oxidoreductase</keyword>
<dbReference type="InterPro" id="IPR036188">
    <property type="entry name" value="FAD/NAD-bd_sf"/>
</dbReference>
<dbReference type="InterPro" id="IPR051209">
    <property type="entry name" value="FAD-bind_Monooxygenase_sf"/>
</dbReference>
<accession>A0A1G6SBV9</accession>
<sequence length="648" mass="71847">MQRNHGRNPHAGAPFTADEMDDAAIARALEDVSVPTLLLSCVHMTDDPAVVEEILSGPLRPQGLFLNEVQGFMSPEDQAAARAFAAGIVRDWRDRGCPEPEPVGPVLLKRMMDWITCEDVGAEYVPMLLEEMELDGTDARAAARPLDPATAAALPVVVIGCGMSGLLAAIRLQEAGFPYTVVEKNDGVGGTWWENTYPGARVDVGNHFYCYSFEGSDHWTEYFARQPELQAYFQRVLEKYDVGRHVRWGTEVTGATWDDASGTWAVHLGTGETLTARAVISAVGMLSRPALPAVPGEFEGPSFHTARWDHEVDLAGKDVVMVGAGATGFQVAPAIADEVGSLTVIQRSAQWMFPNPNYHGEVGPGVRWALRHLPFYARWYRFLIFYPGCDTGLVAAKVDPAWAPQETSVSEANDLARMMFADWITSQVPDDPELLAKVLPDYPPTGKRTLQDNGSWLRTLQREHVELVRAGVERLEPGGVVDSDGTFHRADVLVWATGFRANEFLLPLRITGRDGVDLREHWGTRPRAYLGMTVPGFPNFFCLYGPGTNLASGGSLIINSEMEVRYVVQCLTALADGALTALEPRQEKYDEWYERCQAELRQTVWASPHIEHNYYTNDAGEVHVLSPWRIVDFWAWTRTVDLADFEVR</sequence>
<gene>
    <name evidence="1" type="ORF">SAMN05421872_10673</name>
</gene>
<keyword evidence="1" id="KW-0503">Monooxygenase</keyword>
<dbReference type="Proteomes" id="UP000199034">
    <property type="component" value="Unassembled WGS sequence"/>
</dbReference>
<dbReference type="PANTHER" id="PTHR42877">
    <property type="entry name" value="L-ORNITHINE N(5)-MONOOXYGENASE-RELATED"/>
    <property type="match status" value="1"/>
</dbReference>
<dbReference type="PANTHER" id="PTHR42877:SF4">
    <property type="entry name" value="FAD_NAD(P)-BINDING DOMAIN-CONTAINING PROTEIN-RELATED"/>
    <property type="match status" value="1"/>
</dbReference>
<dbReference type="OrthoDB" id="5168853at2"/>
<dbReference type="SUPFAM" id="SSF51905">
    <property type="entry name" value="FAD/NAD(P)-binding domain"/>
    <property type="match status" value="1"/>
</dbReference>
<organism evidence="1 2">
    <name type="scientific">Nocardioides lianchengensis</name>
    <dbReference type="NCBI Taxonomy" id="1045774"/>
    <lineage>
        <taxon>Bacteria</taxon>
        <taxon>Bacillati</taxon>
        <taxon>Actinomycetota</taxon>
        <taxon>Actinomycetes</taxon>
        <taxon>Propionibacteriales</taxon>
        <taxon>Nocardioidaceae</taxon>
        <taxon>Nocardioides</taxon>
    </lineage>
</organism>
<dbReference type="EMBL" id="FMZM01000006">
    <property type="protein sequence ID" value="SDD13627.1"/>
    <property type="molecule type" value="Genomic_DNA"/>
</dbReference>
<dbReference type="AlphaFoldDB" id="A0A1G6SBV9"/>
<proteinExistence type="predicted"/>
<dbReference type="PRINTS" id="PR00469">
    <property type="entry name" value="PNDRDTASEII"/>
</dbReference>
<evidence type="ECO:0000313" key="2">
    <source>
        <dbReference type="Proteomes" id="UP000199034"/>
    </source>
</evidence>
<evidence type="ECO:0000313" key="1">
    <source>
        <dbReference type="EMBL" id="SDD13627.1"/>
    </source>
</evidence>
<dbReference type="RefSeq" id="WP_090855887.1">
    <property type="nucleotide sequence ID" value="NZ_FMZM01000006.1"/>
</dbReference>